<organism evidence="9 10">
    <name type="scientific">Rotaria socialis</name>
    <dbReference type="NCBI Taxonomy" id="392032"/>
    <lineage>
        <taxon>Eukaryota</taxon>
        <taxon>Metazoa</taxon>
        <taxon>Spiralia</taxon>
        <taxon>Gnathifera</taxon>
        <taxon>Rotifera</taxon>
        <taxon>Eurotatoria</taxon>
        <taxon>Bdelloidea</taxon>
        <taxon>Philodinida</taxon>
        <taxon>Philodinidae</taxon>
        <taxon>Rotaria</taxon>
    </lineage>
</organism>
<dbReference type="Gene3D" id="3.30.420.10">
    <property type="entry name" value="Ribonuclease H-like superfamily/Ribonuclease H"/>
    <property type="match status" value="1"/>
</dbReference>
<comment type="caution">
    <text evidence="9">The sequence shown here is derived from an EMBL/GenBank/DDBJ whole genome shotgun (WGS) entry which is preliminary data.</text>
</comment>
<dbReference type="Pfam" id="PF17917">
    <property type="entry name" value="RT_RNaseH"/>
    <property type="match status" value="1"/>
</dbReference>
<dbReference type="GO" id="GO:0003676">
    <property type="term" value="F:nucleic acid binding"/>
    <property type="evidence" value="ECO:0007669"/>
    <property type="project" value="InterPro"/>
</dbReference>
<evidence type="ECO:0000259" key="7">
    <source>
        <dbReference type="PROSITE" id="PS50878"/>
    </source>
</evidence>
<dbReference type="CDD" id="cd01647">
    <property type="entry name" value="RT_LTR"/>
    <property type="match status" value="1"/>
</dbReference>
<dbReference type="InterPro" id="IPR050951">
    <property type="entry name" value="Retrovirus_Pol_polyprotein"/>
</dbReference>
<evidence type="ECO:0000256" key="1">
    <source>
        <dbReference type="ARBA" id="ARBA00022679"/>
    </source>
</evidence>
<evidence type="ECO:0000313" key="10">
    <source>
        <dbReference type="Proteomes" id="UP000663865"/>
    </source>
</evidence>
<protein>
    <submittedName>
        <fullName evidence="9">Uncharacterized protein</fullName>
    </submittedName>
</protein>
<dbReference type="InterPro" id="IPR041373">
    <property type="entry name" value="RT_RNaseH"/>
</dbReference>
<sequence>MPFGINNGPSTFQRFIDYILRDLLFMGVVAYIDDMLIWGQTRDGCVKRTHIVLQRLIDNNLRGKLSKCKFFVQDVIFLGHRFSNEGVKLNESRVNTIQSWQVLSPVKQMQKFLGFVNFCSDFVMNFSILCRPMFDMLKGKPATLTWTKVTLLSFRRIQDALTKAPLLNISVKNGKYQLEADASDRGLGSILTQQCENGRIMLFEFYSQSLTDHEKNYTTLEKELLAVHDSLKYWRHLLEGAAQPIAIFTDHKILKALKHMRVSCSRHIRWLEFISRFNVSITYRPGKLQPMPIPKAPWESYGVDIVNSIGVNNQNVHSVAVLVDRFSKLVITFAYNRAPKFTMLWNDIKNHVFVNVGNPNTLLTDRGQSLEVLSGNLIARKQY</sequence>
<dbReference type="InterPro" id="IPR043128">
    <property type="entry name" value="Rev_trsase/Diguanyl_cyclase"/>
</dbReference>
<feature type="domain" description="Integrase catalytic" evidence="8">
    <location>
        <begin position="293"/>
        <end position="383"/>
    </location>
</feature>
<proteinExistence type="predicted"/>
<dbReference type="EMBL" id="CAJNYV010004820">
    <property type="protein sequence ID" value="CAF3698711.1"/>
    <property type="molecule type" value="Genomic_DNA"/>
</dbReference>
<dbReference type="PROSITE" id="PS50878">
    <property type="entry name" value="RT_POL"/>
    <property type="match status" value="1"/>
</dbReference>
<dbReference type="InterPro" id="IPR043502">
    <property type="entry name" value="DNA/RNA_pol_sf"/>
</dbReference>
<reference evidence="9" key="1">
    <citation type="submission" date="2021-02" db="EMBL/GenBank/DDBJ databases">
        <authorList>
            <person name="Nowell W R."/>
        </authorList>
    </citation>
    <scope>NUCLEOTIDE SEQUENCE</scope>
</reference>
<dbReference type="CDD" id="cd09274">
    <property type="entry name" value="RNase_HI_RT_Ty3"/>
    <property type="match status" value="1"/>
</dbReference>
<evidence type="ECO:0000256" key="2">
    <source>
        <dbReference type="ARBA" id="ARBA00022695"/>
    </source>
</evidence>
<evidence type="ECO:0000259" key="8">
    <source>
        <dbReference type="PROSITE" id="PS50994"/>
    </source>
</evidence>
<name>A0A818UI46_9BILA</name>
<dbReference type="Gene3D" id="3.30.70.270">
    <property type="match status" value="2"/>
</dbReference>
<dbReference type="PANTHER" id="PTHR37984">
    <property type="entry name" value="PROTEIN CBG26694"/>
    <property type="match status" value="1"/>
</dbReference>
<keyword evidence="3" id="KW-0540">Nuclease</keyword>
<dbReference type="GO" id="GO:0003964">
    <property type="term" value="F:RNA-directed DNA polymerase activity"/>
    <property type="evidence" value="ECO:0007669"/>
    <property type="project" value="UniProtKB-KW"/>
</dbReference>
<dbReference type="Pfam" id="PF00078">
    <property type="entry name" value="RVT_1"/>
    <property type="match status" value="1"/>
</dbReference>
<dbReference type="AlphaFoldDB" id="A0A818UI46"/>
<dbReference type="Proteomes" id="UP000663865">
    <property type="component" value="Unassembled WGS sequence"/>
</dbReference>
<dbReference type="GO" id="GO:0004519">
    <property type="term" value="F:endonuclease activity"/>
    <property type="evidence" value="ECO:0007669"/>
    <property type="project" value="UniProtKB-KW"/>
</dbReference>
<evidence type="ECO:0000256" key="3">
    <source>
        <dbReference type="ARBA" id="ARBA00022722"/>
    </source>
</evidence>
<keyword evidence="6" id="KW-0695">RNA-directed DNA polymerase</keyword>
<dbReference type="InterPro" id="IPR000477">
    <property type="entry name" value="RT_dom"/>
</dbReference>
<dbReference type="PANTHER" id="PTHR37984:SF5">
    <property type="entry name" value="PROTEIN NYNRIN-LIKE"/>
    <property type="match status" value="1"/>
</dbReference>
<dbReference type="GO" id="GO:0016787">
    <property type="term" value="F:hydrolase activity"/>
    <property type="evidence" value="ECO:0007669"/>
    <property type="project" value="UniProtKB-KW"/>
</dbReference>
<dbReference type="SUPFAM" id="SSF53098">
    <property type="entry name" value="Ribonuclease H-like"/>
    <property type="match status" value="1"/>
</dbReference>
<dbReference type="InterPro" id="IPR001584">
    <property type="entry name" value="Integrase_cat-core"/>
</dbReference>
<evidence type="ECO:0000256" key="5">
    <source>
        <dbReference type="ARBA" id="ARBA00022801"/>
    </source>
</evidence>
<keyword evidence="5" id="KW-0378">Hydrolase</keyword>
<evidence type="ECO:0000256" key="4">
    <source>
        <dbReference type="ARBA" id="ARBA00022759"/>
    </source>
</evidence>
<keyword evidence="2" id="KW-0548">Nucleotidyltransferase</keyword>
<dbReference type="InterPro" id="IPR012337">
    <property type="entry name" value="RNaseH-like_sf"/>
</dbReference>
<keyword evidence="4" id="KW-0255">Endonuclease</keyword>
<dbReference type="InterPro" id="IPR036397">
    <property type="entry name" value="RNaseH_sf"/>
</dbReference>
<evidence type="ECO:0000313" key="9">
    <source>
        <dbReference type="EMBL" id="CAF3698711.1"/>
    </source>
</evidence>
<keyword evidence="1" id="KW-0808">Transferase</keyword>
<gene>
    <name evidence="9" type="ORF">KIK155_LOCUS26499</name>
</gene>
<accession>A0A818UI46</accession>
<evidence type="ECO:0000256" key="6">
    <source>
        <dbReference type="ARBA" id="ARBA00022918"/>
    </source>
</evidence>
<dbReference type="SUPFAM" id="SSF56672">
    <property type="entry name" value="DNA/RNA polymerases"/>
    <property type="match status" value="1"/>
</dbReference>
<dbReference type="PROSITE" id="PS50994">
    <property type="entry name" value="INTEGRASE"/>
    <property type="match status" value="1"/>
</dbReference>
<feature type="domain" description="Reverse transcriptase" evidence="7">
    <location>
        <begin position="1"/>
        <end position="117"/>
    </location>
</feature>
<dbReference type="GO" id="GO:0015074">
    <property type="term" value="P:DNA integration"/>
    <property type="evidence" value="ECO:0007669"/>
    <property type="project" value="InterPro"/>
</dbReference>